<evidence type="ECO:0000313" key="2">
    <source>
        <dbReference type="Proteomes" id="UP000813444"/>
    </source>
</evidence>
<gene>
    <name evidence="1" type="ORF">B0I35DRAFT_379559</name>
</gene>
<organism evidence="1 2">
    <name type="scientific">Stachybotrys elegans</name>
    <dbReference type="NCBI Taxonomy" id="80388"/>
    <lineage>
        <taxon>Eukaryota</taxon>
        <taxon>Fungi</taxon>
        <taxon>Dikarya</taxon>
        <taxon>Ascomycota</taxon>
        <taxon>Pezizomycotina</taxon>
        <taxon>Sordariomycetes</taxon>
        <taxon>Hypocreomycetidae</taxon>
        <taxon>Hypocreales</taxon>
        <taxon>Stachybotryaceae</taxon>
        <taxon>Stachybotrys</taxon>
    </lineage>
</organism>
<proteinExistence type="predicted"/>
<keyword evidence="2" id="KW-1185">Reference proteome</keyword>
<dbReference type="InterPro" id="IPR023213">
    <property type="entry name" value="CAT-like_dom_sf"/>
</dbReference>
<dbReference type="Proteomes" id="UP000813444">
    <property type="component" value="Unassembled WGS sequence"/>
</dbReference>
<dbReference type="OrthoDB" id="21502at2759"/>
<reference evidence="1" key="1">
    <citation type="journal article" date="2021" name="Nat. Commun.">
        <title>Genetic determinants of endophytism in the Arabidopsis root mycobiome.</title>
        <authorList>
            <person name="Mesny F."/>
            <person name="Miyauchi S."/>
            <person name="Thiergart T."/>
            <person name="Pickel B."/>
            <person name="Atanasova L."/>
            <person name="Karlsson M."/>
            <person name="Huettel B."/>
            <person name="Barry K.W."/>
            <person name="Haridas S."/>
            <person name="Chen C."/>
            <person name="Bauer D."/>
            <person name="Andreopoulos W."/>
            <person name="Pangilinan J."/>
            <person name="LaButti K."/>
            <person name="Riley R."/>
            <person name="Lipzen A."/>
            <person name="Clum A."/>
            <person name="Drula E."/>
            <person name="Henrissat B."/>
            <person name="Kohler A."/>
            <person name="Grigoriev I.V."/>
            <person name="Martin F.M."/>
            <person name="Hacquard S."/>
        </authorList>
    </citation>
    <scope>NUCLEOTIDE SEQUENCE</scope>
    <source>
        <strain evidence="1">MPI-CAGE-CH-0235</strain>
    </source>
</reference>
<evidence type="ECO:0000313" key="1">
    <source>
        <dbReference type="EMBL" id="KAH7309894.1"/>
    </source>
</evidence>
<sequence>MAFSIFRNKRKDESPDGPYDVYPLHFLDRTGLLSLPIMGYNFLYDEILDPHALYQSLARLMDIGDWRKCGGRLRKNASGHLELHVPKTFTPSYPPINYSHVSLNQTVREHPLASRLPKNQGAEPCIVQGIEEFTALGLGSNSRGIPLLKNHLKSNLPLLSLIVTSFKDATLVSLHVPHCLLDGMGVSGLLTAWSNTLAQREDLVKPVAGAKQDVMEAVSTCDESKGPYILEKLELGGLSFFVFLCRFLWDRLVGPPAEPVEVYLSSQYLAHLRQIAESEIKKRLGDQTAFFISDGDIITAWGSQMVLLGEGGEPKGTMSINNAFDSRSRLPSRFLAPDSVFLQNMILPTTSVLSREETREASLGIMALRVRESILEQTSTSQVARIVRITNRWVSSVGAWPMFGFWNTRLVTWTNWTKGKFVDAANFGAAVTREEKGVAVAKASTFWASPFVPFDLPKNNHIIYGKDAQGNYRLQANWCRKTIYHVEQVFMDFKKQTASRKE</sequence>
<accession>A0A8K0SI72</accession>
<protein>
    <submittedName>
        <fullName evidence="1">Uncharacterized protein</fullName>
    </submittedName>
</protein>
<name>A0A8K0SI72_9HYPO</name>
<dbReference type="Gene3D" id="3.30.559.10">
    <property type="entry name" value="Chloramphenicol acetyltransferase-like domain"/>
    <property type="match status" value="2"/>
</dbReference>
<comment type="caution">
    <text evidence="1">The sequence shown here is derived from an EMBL/GenBank/DDBJ whole genome shotgun (WGS) entry which is preliminary data.</text>
</comment>
<dbReference type="EMBL" id="JAGPNK010000013">
    <property type="protein sequence ID" value="KAH7309894.1"/>
    <property type="molecule type" value="Genomic_DNA"/>
</dbReference>
<dbReference type="AlphaFoldDB" id="A0A8K0SI72"/>